<feature type="non-terminal residue" evidence="6">
    <location>
        <position position="202"/>
    </location>
</feature>
<reference evidence="6 7" key="1">
    <citation type="journal article" date="2016" name="Mol. Biol. Evol.">
        <title>Comparative Genomics of Early-Diverging Mushroom-Forming Fungi Provides Insights into the Origins of Lignocellulose Decay Capabilities.</title>
        <authorList>
            <person name="Nagy L.G."/>
            <person name="Riley R."/>
            <person name="Tritt A."/>
            <person name="Adam C."/>
            <person name="Daum C."/>
            <person name="Floudas D."/>
            <person name="Sun H."/>
            <person name="Yadav J.S."/>
            <person name="Pangilinan J."/>
            <person name="Larsson K.H."/>
            <person name="Matsuura K."/>
            <person name="Barry K."/>
            <person name="Labutti K."/>
            <person name="Kuo R."/>
            <person name="Ohm R.A."/>
            <person name="Bhattacharya S.S."/>
            <person name="Shirouzu T."/>
            <person name="Yoshinaga Y."/>
            <person name="Martin F.M."/>
            <person name="Grigoriev I.V."/>
            <person name="Hibbett D.S."/>
        </authorList>
    </citation>
    <scope>NUCLEOTIDE SEQUENCE [LARGE SCALE GENOMIC DNA]</scope>
    <source>
        <strain evidence="6 7">CBS 109695</strain>
    </source>
</reference>
<proteinExistence type="predicted"/>
<dbReference type="SUPFAM" id="SSF52540">
    <property type="entry name" value="P-loop containing nucleoside triphosphate hydrolases"/>
    <property type="match status" value="1"/>
</dbReference>
<feature type="non-terminal residue" evidence="6">
    <location>
        <position position="1"/>
    </location>
</feature>
<name>A0A165WIV1_9AGAM</name>
<keyword evidence="4" id="KW-0067">ATP-binding</keyword>
<feature type="domain" description="DNA2/NAM7 helicase-like C-terminal" evidence="5">
    <location>
        <begin position="62"/>
        <end position="201"/>
    </location>
</feature>
<dbReference type="GO" id="GO:0005524">
    <property type="term" value="F:ATP binding"/>
    <property type="evidence" value="ECO:0007669"/>
    <property type="project" value="UniProtKB-KW"/>
</dbReference>
<dbReference type="AlphaFoldDB" id="A0A165WIV1"/>
<dbReference type="OrthoDB" id="6513042at2759"/>
<keyword evidence="1" id="KW-0547">Nucleotide-binding</keyword>
<accession>A0A165WIV1</accession>
<dbReference type="EMBL" id="KV417743">
    <property type="protein sequence ID" value="KZP07663.1"/>
    <property type="molecule type" value="Genomic_DNA"/>
</dbReference>
<evidence type="ECO:0000256" key="3">
    <source>
        <dbReference type="ARBA" id="ARBA00022806"/>
    </source>
</evidence>
<keyword evidence="2" id="KW-0378">Hydrolase</keyword>
<dbReference type="InterPro" id="IPR050534">
    <property type="entry name" value="Coronavir_polyprotein_1ab"/>
</dbReference>
<dbReference type="InterPro" id="IPR041679">
    <property type="entry name" value="DNA2/NAM7-like_C"/>
</dbReference>
<evidence type="ECO:0000256" key="4">
    <source>
        <dbReference type="ARBA" id="ARBA00022840"/>
    </source>
</evidence>
<evidence type="ECO:0000313" key="7">
    <source>
        <dbReference type="Proteomes" id="UP000076532"/>
    </source>
</evidence>
<dbReference type="GO" id="GO:0016787">
    <property type="term" value="F:hydrolase activity"/>
    <property type="evidence" value="ECO:0007669"/>
    <property type="project" value="UniProtKB-KW"/>
</dbReference>
<evidence type="ECO:0000256" key="2">
    <source>
        <dbReference type="ARBA" id="ARBA00022801"/>
    </source>
</evidence>
<organism evidence="6 7">
    <name type="scientific">Athelia psychrophila</name>
    <dbReference type="NCBI Taxonomy" id="1759441"/>
    <lineage>
        <taxon>Eukaryota</taxon>
        <taxon>Fungi</taxon>
        <taxon>Dikarya</taxon>
        <taxon>Basidiomycota</taxon>
        <taxon>Agaricomycotina</taxon>
        <taxon>Agaricomycetes</taxon>
        <taxon>Agaricomycetidae</taxon>
        <taxon>Atheliales</taxon>
        <taxon>Atheliaceae</taxon>
        <taxon>Athelia</taxon>
    </lineage>
</organism>
<dbReference type="InterPro" id="IPR047187">
    <property type="entry name" value="SF1_C_Upf1"/>
</dbReference>
<dbReference type="PANTHER" id="PTHR43788">
    <property type="entry name" value="DNA2/NAM7 HELICASE FAMILY MEMBER"/>
    <property type="match status" value="1"/>
</dbReference>
<dbReference type="STRING" id="436010.A0A165WIV1"/>
<protein>
    <recommendedName>
        <fullName evidence="5">DNA2/NAM7 helicase-like C-terminal domain-containing protein</fullName>
    </recommendedName>
</protein>
<dbReference type="CDD" id="cd18808">
    <property type="entry name" value="SF1_C_Upf1"/>
    <property type="match status" value="1"/>
</dbReference>
<gene>
    <name evidence="6" type="ORF">FIBSPDRAFT_677479</name>
</gene>
<dbReference type="Gene3D" id="3.40.50.300">
    <property type="entry name" value="P-loop containing nucleotide triphosphate hydrolases"/>
    <property type="match status" value="2"/>
</dbReference>
<evidence type="ECO:0000259" key="5">
    <source>
        <dbReference type="Pfam" id="PF13087"/>
    </source>
</evidence>
<evidence type="ECO:0000256" key="1">
    <source>
        <dbReference type="ARBA" id="ARBA00022741"/>
    </source>
</evidence>
<dbReference type="PANTHER" id="PTHR43788:SF8">
    <property type="entry name" value="DNA-BINDING PROTEIN SMUBP-2"/>
    <property type="match status" value="1"/>
</dbReference>
<dbReference type="Pfam" id="PF13087">
    <property type="entry name" value="AAA_12"/>
    <property type="match status" value="1"/>
</dbReference>
<dbReference type="Proteomes" id="UP000076532">
    <property type="component" value="Unassembled WGS sequence"/>
</dbReference>
<keyword evidence="7" id="KW-1185">Reference proteome</keyword>
<keyword evidence="3" id="KW-0347">Helicase</keyword>
<dbReference type="InterPro" id="IPR027417">
    <property type="entry name" value="P-loop_NTPase"/>
</dbReference>
<evidence type="ECO:0000313" key="6">
    <source>
        <dbReference type="EMBL" id="KZP07663.1"/>
    </source>
</evidence>
<dbReference type="GO" id="GO:0043139">
    <property type="term" value="F:5'-3' DNA helicase activity"/>
    <property type="evidence" value="ECO:0007669"/>
    <property type="project" value="TreeGrafter"/>
</dbReference>
<sequence>VVPVECIIVDEASQIEIGQYLPMLSRFETSLKKLVFIGDDKQLAPYGQDDIGNLRSIFEVDHLRRKVIFLNTQYRMPVPIGAFISRHVYEGKLRTQHNITASSSCRFKDVPNGEELLVGCSWVNPAELEVVLQIATQLREQGKSYRFITPYDAMRTAVELAMGESGLDWADKCFNVDSFQGNEDDYIIISIVRSSALGFLKS</sequence>